<dbReference type="InterPro" id="IPR038757">
    <property type="entry name" value="BRAP"/>
</dbReference>
<reference evidence="2" key="2">
    <citation type="submission" date="2021-08" db="EMBL/GenBank/DDBJ databases">
        <authorList>
            <person name="Eriksson T."/>
        </authorList>
    </citation>
    <scope>NUCLEOTIDE SEQUENCE</scope>
    <source>
        <strain evidence="2">Stoneville</strain>
        <tissue evidence="2">Whole head</tissue>
    </source>
</reference>
<evidence type="ECO:0000313" key="3">
    <source>
        <dbReference type="Proteomes" id="UP000719412"/>
    </source>
</evidence>
<accession>A0A8J6LE21</accession>
<reference evidence="2" key="1">
    <citation type="journal article" date="2020" name="J Insects Food Feed">
        <title>The yellow mealworm (Tenebrio molitor) genome: a resource for the emerging insects as food and feed industry.</title>
        <authorList>
            <person name="Eriksson T."/>
            <person name="Andere A."/>
            <person name="Kelstrup H."/>
            <person name="Emery V."/>
            <person name="Picard C."/>
        </authorList>
    </citation>
    <scope>NUCLEOTIDE SEQUENCE</scope>
    <source>
        <strain evidence="2">Stoneville</strain>
        <tissue evidence="2">Whole head</tissue>
    </source>
</reference>
<evidence type="ECO:0000313" key="2">
    <source>
        <dbReference type="EMBL" id="KAH0817670.1"/>
    </source>
</evidence>
<name>A0A8J6LE21_TENMO</name>
<keyword evidence="1" id="KW-0472">Membrane</keyword>
<protein>
    <submittedName>
        <fullName evidence="2">Uncharacterized protein</fullName>
    </submittedName>
</protein>
<gene>
    <name evidence="2" type="ORF">GEV33_005122</name>
</gene>
<feature type="transmembrane region" description="Helical" evidence="1">
    <location>
        <begin position="52"/>
        <end position="70"/>
    </location>
</feature>
<dbReference type="AlphaFoldDB" id="A0A8J6LE21"/>
<dbReference type="PANTHER" id="PTHR35259:SF2">
    <property type="match status" value="1"/>
</dbReference>
<dbReference type="EMBL" id="JABDTM020019027">
    <property type="protein sequence ID" value="KAH0817670.1"/>
    <property type="molecule type" value="Genomic_DNA"/>
</dbReference>
<keyword evidence="1" id="KW-1133">Transmembrane helix</keyword>
<dbReference type="PANTHER" id="PTHR35259">
    <property type="entry name" value="BOMBESIN RECEPTOR-ACTIVATED PROTEIN C6ORF89"/>
    <property type="match status" value="1"/>
</dbReference>
<evidence type="ECO:0000256" key="1">
    <source>
        <dbReference type="SAM" id="Phobius"/>
    </source>
</evidence>
<comment type="caution">
    <text evidence="2">The sequence shown here is derived from an EMBL/GenBank/DDBJ whole genome shotgun (WGS) entry which is preliminary data.</text>
</comment>
<keyword evidence="3" id="KW-1185">Reference proteome</keyword>
<organism evidence="2 3">
    <name type="scientific">Tenebrio molitor</name>
    <name type="common">Yellow mealworm beetle</name>
    <dbReference type="NCBI Taxonomy" id="7067"/>
    <lineage>
        <taxon>Eukaryota</taxon>
        <taxon>Metazoa</taxon>
        <taxon>Ecdysozoa</taxon>
        <taxon>Arthropoda</taxon>
        <taxon>Hexapoda</taxon>
        <taxon>Insecta</taxon>
        <taxon>Pterygota</taxon>
        <taxon>Neoptera</taxon>
        <taxon>Endopterygota</taxon>
        <taxon>Coleoptera</taxon>
        <taxon>Polyphaga</taxon>
        <taxon>Cucujiformia</taxon>
        <taxon>Tenebrionidae</taxon>
        <taxon>Tenebrio</taxon>
    </lineage>
</organism>
<dbReference type="Proteomes" id="UP000719412">
    <property type="component" value="Unassembled WGS sequence"/>
</dbReference>
<proteinExistence type="predicted"/>
<keyword evidence="1" id="KW-0812">Transmembrane</keyword>
<sequence>MKNHNTTPVYTFQQFNDELNEFYKYLKDNKYTDKEIRHIFTPLRPDTKKIKLTAAVVFSSVILVILLYLLTYNETFSWNLSAIGRIALIKILPYWDWTHLKNEKCLIAKYISPTTLSEISFNCDLCENIQQIDVYNSIAEDILMKRYLDVDTPVIIKKSWQKSDNFMEHISQNPDIANSVPCDLATNVYNGAPSVKKLIEKTHLFEKFFLHFQNCDYFGMKQFRGFAPRPSFLPSELSPVQYNWLLWSKNYNTTHFKPIALVDKVAVVGQIMGANFIKLLPRNNCETECPHIDVKLNEGESLIFTSLWNLEYKPSDSDENIAVILELH</sequence>